<dbReference type="SMART" id="SM00268">
    <property type="entry name" value="ACTIN"/>
    <property type="match status" value="1"/>
</dbReference>
<accession>A0A061AWD1</accession>
<dbReference type="AlphaFoldDB" id="A0A061AWD1"/>
<dbReference type="VEuPathDB" id="FungiDB:BON22_3449"/>
<dbReference type="InterPro" id="IPR004000">
    <property type="entry name" value="Actin"/>
</dbReference>
<comment type="similarity">
    <text evidence="1">Belongs to the actin family.</text>
</comment>
<dbReference type="Gene3D" id="3.30.420.40">
    <property type="match status" value="2"/>
</dbReference>
<gene>
    <name evidence="2" type="ORF">CYFA0S_02e10198g</name>
</gene>
<dbReference type="Pfam" id="PF00022">
    <property type="entry name" value="Actin"/>
    <property type="match status" value="1"/>
</dbReference>
<dbReference type="Gene3D" id="3.90.640.60">
    <property type="match status" value="1"/>
</dbReference>
<evidence type="ECO:0000313" key="2">
    <source>
        <dbReference type="EMBL" id="CDR38992.1"/>
    </source>
</evidence>
<dbReference type="PANTHER" id="PTHR11937">
    <property type="entry name" value="ACTIN"/>
    <property type="match status" value="1"/>
</dbReference>
<dbReference type="PhylomeDB" id="A0A061AWD1"/>
<name>A0A061AWD1_CYBFA</name>
<proteinExistence type="inferred from homology"/>
<organism evidence="2">
    <name type="scientific">Cyberlindnera fabianii</name>
    <name type="common">Yeast</name>
    <name type="synonym">Hansenula fabianii</name>
    <dbReference type="NCBI Taxonomy" id="36022"/>
    <lineage>
        <taxon>Eukaryota</taxon>
        <taxon>Fungi</taxon>
        <taxon>Dikarya</taxon>
        <taxon>Ascomycota</taxon>
        <taxon>Saccharomycotina</taxon>
        <taxon>Saccharomycetes</taxon>
        <taxon>Phaffomycetales</taxon>
        <taxon>Phaffomycetaceae</taxon>
        <taxon>Cyberlindnera</taxon>
    </lineage>
</organism>
<sequence length="432" mass="48211">MAPFHEDNYFLISPGSTTTLVQFGLGETYHPPTIEVPTKVYPHATLPNAFASTSTDESTAIYPIQGGKIINIDAFNFFIKLIYKGYLKTRPFASNTPLVMISSSRWTKLQIETITQYMFESVGIQAFTIIPAALAAVYAYGGQQNAVVIDIGKENTEIVPVVDYSVVKSATKVIPFGGDSINESLQKMLPNWTLDQIESLKKSDVFEVLSDEDKKKSFFGMDALEAEGDNFDVAEIVTSGRTREILEEREKHNEQKAPNAQLENNTFTDVDGNQITIGKERFKGCELLISKISTAVFSTLEKIVDLTKRQEAWDHVIIIGRTSRIAGFIEALNTQIIEDHLVGKDLQQSVAQAAFQTSSASHIQFSQTPNSIRFAKMPEYFPEWKKTGYADVSFLGAQIVAKQIFSSHNESMYVSKQAYNERGPLAFWDLAF</sequence>
<dbReference type="OrthoDB" id="74201at2759"/>
<dbReference type="CDD" id="cd10208">
    <property type="entry name" value="ASKHA_NBD_ScArp9-like"/>
    <property type="match status" value="1"/>
</dbReference>
<evidence type="ECO:0000256" key="1">
    <source>
        <dbReference type="RuleBase" id="RU000487"/>
    </source>
</evidence>
<dbReference type="SUPFAM" id="SSF53067">
    <property type="entry name" value="Actin-like ATPase domain"/>
    <property type="match status" value="2"/>
</dbReference>
<dbReference type="InterPro" id="IPR043129">
    <property type="entry name" value="ATPase_NBD"/>
</dbReference>
<dbReference type="FunFam" id="3.90.640.60:FF:000002">
    <property type="entry name" value="Actin-like protein ARP9"/>
    <property type="match status" value="1"/>
</dbReference>
<protein>
    <submittedName>
        <fullName evidence="2">CYFA0S02e10198g1_1</fullName>
    </submittedName>
</protein>
<reference evidence="2" key="1">
    <citation type="journal article" date="2014" name="Genome Announc.">
        <title>Genome sequence of the yeast Cyberlindnera fabianii (Hansenula fabianii).</title>
        <authorList>
            <person name="Freel K.C."/>
            <person name="Sarilar V."/>
            <person name="Neuveglise C."/>
            <person name="Devillers H."/>
            <person name="Friedrich A."/>
            <person name="Schacherer J."/>
        </authorList>
    </citation>
    <scope>NUCLEOTIDE SEQUENCE</scope>
    <source>
        <strain evidence="2">YJS4271</strain>
    </source>
</reference>
<dbReference type="EMBL" id="LK052887">
    <property type="protein sequence ID" value="CDR38992.1"/>
    <property type="molecule type" value="Genomic_DNA"/>
</dbReference>